<proteinExistence type="predicted"/>
<gene>
    <name evidence="1" type="ORF">BV22DRAFT_1029216</name>
</gene>
<sequence>MGGPTQFGFLLHTGPQHLVASKPLEMRKPVRPVLQPRSPDAFTFIGFLTLILLFGASILLFTNTVILTLLRTLSGQNGSPHCIALAACVLTFEFSVLLICSGHMVAPALLPLHRIFHGPLRYRRTHFSHMRLDRFRRLVENANSVSILSPQRLREPTSVTTSRSPGSRVTQSSCPSAARVQLVGGSGTHQNTPLLWGAGNDNDAVIDDGSMPGLEVVTDDDDDSKSPDAFVVSEWIGCGKTWGPNMPRHVRHARNRARSVPKGASRTLIPSPFTSVADVLRSKSILATPAPTITPPTYSLDSTPNILNDDPTSSEFTHALVNLCGPALAAAVPHIRALRDGFNNAWLSGAKSILISNAPPYCFPLWIENLMGDLDVAYRKLQKWVTASNWLCTISSSRDSVAVEIAEECLECLEDIPWDTLVPGLGCAHFSATDLAAFLSDDWLNDDMIDAGSAYIMRELGQQSRVMIADCHFMESLRCERSRSEHFTPRQHHPVDTAILDGRVDILEVPVNPGRVHWAGIQVNIPHRSFAYRDGFHTNTTASPGDLGLLTWYLTAMGRGVNQCPISHTSSTLPVPRQYDSHSCGIVFLSSIASEHLGYEPWSQARSSIARMEWFLRLAENLSCPDQCGDSGVDCCSTNGSIDSASLPSSSGSMDIDDSPTPEPQSPNRTDKSVHNQRPFHSFQPTTRKRPSPAPDSDTDSDESDSSEHRCVRSRWDVRSGTTRKSSWARQKELKQNAASPGFVANQHNLRKFRTKVLHDDPHAEFKANDLRAVRCSTCTEWIKMRVLYDTKRWKVHRDSSKCRQRRKKGVITKSLRTFFMPPASIPSPPPSTHSLPHFPCPGLTRESDPRIDRYLSRSSALGGGAISRPCIIQKLFPTLSDEDRRWPNLSAERQRMVVRYEQSNYKWLNRRDVAAVFSSTCDGLSLSKTEDGSPCEQCQGLRKLHTFQNIIQRKMPEEQNMKYVPLGYRCADLGEIYLKYKGVRKLIEEDDGNSPWLRFAKGAADGLYKSSEVVLGMVEAMVKKTERVVGGKSLKNMKYTEVLDSFCSLLASTSTRAYKTFQRQFGGRSIRSIQALRAKQPRFQPGICKTNVEQAAESLRRLEYAGPLSLAWDDTDLEKALSVWQESKSAWAILGAVKGPIPVTSIDEVDKVFEEAQLEKAEKLRIWVLIIPLPKIPPILLAAVARSSRDTAEELSDMHFELTDLMHQAGLHAISLPADGTETERAAQRIIAASAHAECVYPIPNKVPGCALELVLPLFHSRPTIIVQDSKHGAKTARNQLFTGARLLALGNFPVYYKMLLDMAEHALGPLFRRDVERVDRQDDRAAARLFSAEALDFNIKHFPERPALSAYLFILGELVDAWQNRNISHATRAKMVLRARFFLMAWRSHTDQHPDHNVNVNFISRESYDIFLTLCDSLLQLIIAHRMYYPTYPLLPWLHSTEPCEHIFGMLRQLKKDFNYADILHLEPKLRALMMGAFQHLSPEERANQTAAGYHHTYFHAPDIDLAILMKWPSDAILEKASSDAFCEAEQILAAVGIDARQMMASYRPPSPPKTKGMPTAQPYRPQTLHDVLQLYSHAALSAAIEDEVETCEMALVADDADKTLAILALPDSTLSDENSIRAELEAQCRAAIEAFNAGFSGPVIAPEASAGCDLSDMAAYKLNHDVLVSIRQQHQPLSTAKAVRQANRLPSALPPSAQPSATLAEVEPQPSVREAILKRLSALVPDPHSTTAGANRQIRHTGVFVMGQTNTRAAQKVTLQDATANHFARRREQAFNDLQNLHENMHNANISDIQPLVPGQFVAFLKPNTKDKLPEVVLGEVLTMYTHSGGRGVRHEWTSSVRRLGIASYINVRVYRFSHGSSYSSMSCPSLGCSAFMRVPATHLIFSFGTASSNIVLRTLETEAAHPFMLVTLCSLASGVLRELRARATEVSSAVQLMVKSRKAAPTRKGPDTRKHHDPVESSVDIDGESDDDEDVEV</sequence>
<accession>A0ACB8BWS5</accession>
<organism evidence="1 2">
    <name type="scientific">Leucogyrophana mollusca</name>
    <dbReference type="NCBI Taxonomy" id="85980"/>
    <lineage>
        <taxon>Eukaryota</taxon>
        <taxon>Fungi</taxon>
        <taxon>Dikarya</taxon>
        <taxon>Basidiomycota</taxon>
        <taxon>Agaricomycotina</taxon>
        <taxon>Agaricomycetes</taxon>
        <taxon>Agaricomycetidae</taxon>
        <taxon>Boletales</taxon>
        <taxon>Boletales incertae sedis</taxon>
        <taxon>Leucogyrophana</taxon>
    </lineage>
</organism>
<name>A0ACB8BWS5_9AGAM</name>
<reference evidence="1" key="1">
    <citation type="journal article" date="2021" name="New Phytol.">
        <title>Evolutionary innovations through gain and loss of genes in the ectomycorrhizal Boletales.</title>
        <authorList>
            <person name="Wu G."/>
            <person name="Miyauchi S."/>
            <person name="Morin E."/>
            <person name="Kuo A."/>
            <person name="Drula E."/>
            <person name="Varga T."/>
            <person name="Kohler A."/>
            <person name="Feng B."/>
            <person name="Cao Y."/>
            <person name="Lipzen A."/>
            <person name="Daum C."/>
            <person name="Hundley H."/>
            <person name="Pangilinan J."/>
            <person name="Johnson J."/>
            <person name="Barry K."/>
            <person name="LaButti K."/>
            <person name="Ng V."/>
            <person name="Ahrendt S."/>
            <person name="Min B."/>
            <person name="Choi I.G."/>
            <person name="Park H."/>
            <person name="Plett J.M."/>
            <person name="Magnuson J."/>
            <person name="Spatafora J.W."/>
            <person name="Nagy L.G."/>
            <person name="Henrissat B."/>
            <person name="Grigoriev I.V."/>
            <person name="Yang Z.L."/>
            <person name="Xu J."/>
            <person name="Martin F.M."/>
        </authorList>
    </citation>
    <scope>NUCLEOTIDE SEQUENCE</scope>
    <source>
        <strain evidence="1">KUC20120723A-06</strain>
    </source>
</reference>
<evidence type="ECO:0000313" key="1">
    <source>
        <dbReference type="EMBL" id="KAH7929600.1"/>
    </source>
</evidence>
<dbReference type="Proteomes" id="UP000790709">
    <property type="component" value="Unassembled WGS sequence"/>
</dbReference>
<evidence type="ECO:0000313" key="2">
    <source>
        <dbReference type="Proteomes" id="UP000790709"/>
    </source>
</evidence>
<dbReference type="EMBL" id="MU266339">
    <property type="protein sequence ID" value="KAH7929600.1"/>
    <property type="molecule type" value="Genomic_DNA"/>
</dbReference>
<keyword evidence="2" id="KW-1185">Reference proteome</keyword>
<comment type="caution">
    <text evidence="1">The sequence shown here is derived from an EMBL/GenBank/DDBJ whole genome shotgun (WGS) entry which is preliminary data.</text>
</comment>
<protein>
    <submittedName>
        <fullName evidence="1">Uncharacterized protein</fullName>
    </submittedName>
</protein>